<evidence type="ECO:0000313" key="3">
    <source>
        <dbReference type="Proteomes" id="UP001303160"/>
    </source>
</evidence>
<dbReference type="Proteomes" id="UP001303160">
    <property type="component" value="Unassembled WGS sequence"/>
</dbReference>
<feature type="region of interest" description="Disordered" evidence="1">
    <location>
        <begin position="88"/>
        <end position="111"/>
    </location>
</feature>
<reference evidence="2" key="2">
    <citation type="submission" date="2023-05" db="EMBL/GenBank/DDBJ databases">
        <authorList>
            <consortium name="Lawrence Berkeley National Laboratory"/>
            <person name="Steindorff A."/>
            <person name="Hensen N."/>
            <person name="Bonometti L."/>
            <person name="Westerberg I."/>
            <person name="Brannstrom I.O."/>
            <person name="Guillou S."/>
            <person name="Cros-Aarteil S."/>
            <person name="Calhoun S."/>
            <person name="Haridas S."/>
            <person name="Kuo A."/>
            <person name="Mondo S."/>
            <person name="Pangilinan J."/>
            <person name="Riley R."/>
            <person name="Labutti K."/>
            <person name="Andreopoulos B."/>
            <person name="Lipzen A."/>
            <person name="Chen C."/>
            <person name="Yanf M."/>
            <person name="Daum C."/>
            <person name="Ng V."/>
            <person name="Clum A."/>
            <person name="Ohm R."/>
            <person name="Martin F."/>
            <person name="Silar P."/>
            <person name="Natvig D."/>
            <person name="Lalanne C."/>
            <person name="Gautier V."/>
            <person name="Ament-Velasquez S.L."/>
            <person name="Kruys A."/>
            <person name="Hutchinson M.I."/>
            <person name="Powell A.J."/>
            <person name="Barry K."/>
            <person name="Miller A.N."/>
            <person name="Grigoriev I.V."/>
            <person name="Debuchy R."/>
            <person name="Gladieux P."/>
            <person name="Thoren M.H."/>
            <person name="Johannesson H."/>
        </authorList>
    </citation>
    <scope>NUCLEOTIDE SEQUENCE</scope>
    <source>
        <strain evidence="2">CBS 315.58</strain>
    </source>
</reference>
<evidence type="ECO:0000313" key="2">
    <source>
        <dbReference type="EMBL" id="KAK4200432.1"/>
    </source>
</evidence>
<gene>
    <name evidence="2" type="ORF">QBC40DRAFT_279936</name>
</gene>
<keyword evidence="3" id="KW-1185">Reference proteome</keyword>
<feature type="non-terminal residue" evidence="2">
    <location>
        <position position="215"/>
    </location>
</feature>
<dbReference type="EMBL" id="MU863919">
    <property type="protein sequence ID" value="KAK4200432.1"/>
    <property type="molecule type" value="Genomic_DNA"/>
</dbReference>
<proteinExistence type="predicted"/>
<organism evidence="2 3">
    <name type="scientific">Triangularia verruculosa</name>
    <dbReference type="NCBI Taxonomy" id="2587418"/>
    <lineage>
        <taxon>Eukaryota</taxon>
        <taxon>Fungi</taxon>
        <taxon>Dikarya</taxon>
        <taxon>Ascomycota</taxon>
        <taxon>Pezizomycotina</taxon>
        <taxon>Sordariomycetes</taxon>
        <taxon>Sordariomycetidae</taxon>
        <taxon>Sordariales</taxon>
        <taxon>Podosporaceae</taxon>
        <taxon>Triangularia</taxon>
    </lineage>
</organism>
<comment type="caution">
    <text evidence="2">The sequence shown here is derived from an EMBL/GenBank/DDBJ whole genome shotgun (WGS) entry which is preliminary data.</text>
</comment>
<reference evidence="2" key="1">
    <citation type="journal article" date="2023" name="Mol. Phylogenet. Evol.">
        <title>Genome-scale phylogeny and comparative genomics of the fungal order Sordariales.</title>
        <authorList>
            <person name="Hensen N."/>
            <person name="Bonometti L."/>
            <person name="Westerberg I."/>
            <person name="Brannstrom I.O."/>
            <person name="Guillou S."/>
            <person name="Cros-Aarteil S."/>
            <person name="Calhoun S."/>
            <person name="Haridas S."/>
            <person name="Kuo A."/>
            <person name="Mondo S."/>
            <person name="Pangilinan J."/>
            <person name="Riley R."/>
            <person name="LaButti K."/>
            <person name="Andreopoulos B."/>
            <person name="Lipzen A."/>
            <person name="Chen C."/>
            <person name="Yan M."/>
            <person name="Daum C."/>
            <person name="Ng V."/>
            <person name="Clum A."/>
            <person name="Steindorff A."/>
            <person name="Ohm R.A."/>
            <person name="Martin F."/>
            <person name="Silar P."/>
            <person name="Natvig D.O."/>
            <person name="Lalanne C."/>
            <person name="Gautier V."/>
            <person name="Ament-Velasquez S.L."/>
            <person name="Kruys A."/>
            <person name="Hutchinson M.I."/>
            <person name="Powell A.J."/>
            <person name="Barry K."/>
            <person name="Miller A.N."/>
            <person name="Grigoriev I.V."/>
            <person name="Debuchy R."/>
            <person name="Gladieux P."/>
            <person name="Hiltunen Thoren M."/>
            <person name="Johannesson H."/>
        </authorList>
    </citation>
    <scope>NUCLEOTIDE SEQUENCE</scope>
    <source>
        <strain evidence="2">CBS 315.58</strain>
    </source>
</reference>
<accession>A0AAN6XL04</accession>
<dbReference type="AlphaFoldDB" id="A0AAN6XL04"/>
<name>A0AAN6XL04_9PEZI</name>
<sequence>MNVVVVVVVVEPIRQVVPRDAPPSLNEPSFRSKGLRGLSFFLSPDKQFCQCSECLAFFAKRSTNQQHMVHGNGKWRCRLNWGRRSRVQRRPSGWRGEKPIVQPQPMTSMGRTHRPYLLSPTSGTTNPHSVGNKYIHELLLSLAKAQECSQDCCGSGGEKAWKEMKFIGNPGQFVNVPGHNTRRPEGFSTPPIWLRKNMYTEVQVILPALLRLAEA</sequence>
<evidence type="ECO:0000256" key="1">
    <source>
        <dbReference type="SAM" id="MobiDB-lite"/>
    </source>
</evidence>
<protein>
    <submittedName>
        <fullName evidence="2">Uncharacterized protein</fullName>
    </submittedName>
</protein>